<proteinExistence type="predicted"/>
<feature type="domain" description="J" evidence="6">
    <location>
        <begin position="110"/>
        <end position="189"/>
    </location>
</feature>
<dbReference type="InterPro" id="IPR044634">
    <property type="entry name" value="Zuotin/DnaJC2"/>
</dbReference>
<comment type="subcellular location">
    <subcellularLocation>
        <location evidence="2">Cytoplasm</location>
    </subcellularLocation>
    <subcellularLocation>
        <location evidence="1">Nucleus</location>
    </subcellularLocation>
</comment>
<dbReference type="SMART" id="SM00271">
    <property type="entry name" value="DnaJ"/>
    <property type="match status" value="1"/>
</dbReference>
<evidence type="ECO:0000313" key="8">
    <source>
        <dbReference type="WBParaSite" id="nRc.2.0.1.t27654-RA"/>
    </source>
</evidence>
<sequence length="586" mass="68743">MTKNQGNSAFDRKYKYILSLLQFLAPSAEAYVVTLTRLYGFQRRRTAEVMDRPIRLSSRNSSAATFDNNDDDDTTNNSSSEDDEALFDKEDKAYEKFLKNLDPTKFKEQDHYKVLGLSKLRYLATIKQVKLAYKKKVLNHHPDKRRQKGVDVLISPYCRENTVCLSPLKLLAYEFLSNIQKRRSYDSVDPTFDENIPSGTLTYKENFFKLYVPAFERNERWSNIQPCPKLGDPNSTEEEVNKFYNFWYNFDSWREFSYLDEEDKEKGENRLERRWIDKQNKASRDKRRKDELKRLRTLVDSAYKNDPRVQKFKEDEKRRKEDERLAREEERRFKQEAIEREKREAVEREEKEKARVEEEAKQKQLNEKREKEQTKKAIQRERKVLKELCQNNNYFCEKNDDSSLLTRTGHLDQFCQLFSSEQLKSLNDRLKSEIDQHHNTTNHLSSSTNQNCSKVFDEFVGVLNDMLETERRKHSSAAAVSQNKNSANSAVAAIWTTEENQLLIKAMTIFPVGTKSRWDVIAAFINEHSKIDDVDNANKKTGKDVVVKVKDVQKLDEKSKESVSKGIPLLQTKSSAQVETAPSIRT</sequence>
<dbReference type="GO" id="GO:0005634">
    <property type="term" value="C:nucleus"/>
    <property type="evidence" value="ECO:0007669"/>
    <property type="project" value="UniProtKB-SubCell"/>
</dbReference>
<feature type="compositionally biased region" description="Acidic residues" evidence="5">
    <location>
        <begin position="68"/>
        <end position="85"/>
    </location>
</feature>
<dbReference type="InterPro" id="IPR001005">
    <property type="entry name" value="SANT/Myb"/>
</dbReference>
<protein>
    <submittedName>
        <fullName evidence="8">J domain-containing protein</fullName>
    </submittedName>
</protein>
<dbReference type="InterPro" id="IPR009057">
    <property type="entry name" value="Homeodomain-like_sf"/>
</dbReference>
<dbReference type="GO" id="GO:0005829">
    <property type="term" value="C:cytosol"/>
    <property type="evidence" value="ECO:0007669"/>
    <property type="project" value="TreeGrafter"/>
</dbReference>
<evidence type="ECO:0000259" key="6">
    <source>
        <dbReference type="PROSITE" id="PS50076"/>
    </source>
</evidence>
<dbReference type="Proteomes" id="UP000887565">
    <property type="component" value="Unplaced"/>
</dbReference>
<feature type="region of interest" description="Disordered" evidence="5">
    <location>
        <begin position="306"/>
        <end position="326"/>
    </location>
</feature>
<dbReference type="InterPro" id="IPR001623">
    <property type="entry name" value="DnaJ_domain"/>
</dbReference>
<evidence type="ECO:0000256" key="2">
    <source>
        <dbReference type="ARBA" id="ARBA00004496"/>
    </source>
</evidence>
<dbReference type="SUPFAM" id="SSF46689">
    <property type="entry name" value="Homeodomain-like"/>
    <property type="match status" value="1"/>
</dbReference>
<dbReference type="AlphaFoldDB" id="A0A915JN43"/>
<dbReference type="InterPro" id="IPR042569">
    <property type="entry name" value="RAC_head_sf"/>
</dbReference>
<dbReference type="WBParaSite" id="nRc.2.0.1.t27654-RA">
    <property type="protein sequence ID" value="nRc.2.0.1.t27654-RA"/>
    <property type="gene ID" value="nRc.2.0.1.g27654"/>
</dbReference>
<organism evidence="7 8">
    <name type="scientific">Romanomermis culicivorax</name>
    <name type="common">Nematode worm</name>
    <dbReference type="NCBI Taxonomy" id="13658"/>
    <lineage>
        <taxon>Eukaryota</taxon>
        <taxon>Metazoa</taxon>
        <taxon>Ecdysozoa</taxon>
        <taxon>Nematoda</taxon>
        <taxon>Enoplea</taxon>
        <taxon>Dorylaimia</taxon>
        <taxon>Mermithida</taxon>
        <taxon>Mermithoidea</taxon>
        <taxon>Mermithidae</taxon>
        <taxon>Romanomermis</taxon>
    </lineage>
</organism>
<accession>A0A915JN43</accession>
<name>A0A915JN43_ROMCU</name>
<reference evidence="8" key="1">
    <citation type="submission" date="2022-11" db="UniProtKB">
        <authorList>
            <consortium name="WormBaseParasite"/>
        </authorList>
    </citation>
    <scope>IDENTIFICATION</scope>
</reference>
<dbReference type="GO" id="GO:0051083">
    <property type="term" value="P:'de novo' cotranslational protein folding"/>
    <property type="evidence" value="ECO:0007669"/>
    <property type="project" value="InterPro"/>
</dbReference>
<dbReference type="SUPFAM" id="SSF46565">
    <property type="entry name" value="Chaperone J-domain"/>
    <property type="match status" value="1"/>
</dbReference>
<keyword evidence="3" id="KW-0963">Cytoplasm</keyword>
<evidence type="ECO:0000256" key="1">
    <source>
        <dbReference type="ARBA" id="ARBA00004123"/>
    </source>
</evidence>
<dbReference type="Gene3D" id="1.10.10.60">
    <property type="entry name" value="Homeodomain-like"/>
    <property type="match status" value="1"/>
</dbReference>
<dbReference type="Pfam" id="PF23082">
    <property type="entry name" value="Myb_DNA-binding_2"/>
    <property type="match status" value="1"/>
</dbReference>
<dbReference type="Gene3D" id="1.10.8.840">
    <property type="entry name" value="Ribosome-associated complex head domain"/>
    <property type="match status" value="1"/>
</dbReference>
<dbReference type="Pfam" id="PF16717">
    <property type="entry name" value="RAC_head"/>
    <property type="match status" value="1"/>
</dbReference>
<dbReference type="PANTHER" id="PTHR43999:SF1">
    <property type="entry name" value="DNAJ HOMOLOG SUBFAMILY C MEMBER 2"/>
    <property type="match status" value="1"/>
</dbReference>
<dbReference type="GO" id="GO:0043022">
    <property type="term" value="F:ribosome binding"/>
    <property type="evidence" value="ECO:0007669"/>
    <property type="project" value="InterPro"/>
</dbReference>
<dbReference type="Pfam" id="PF21884">
    <property type="entry name" value="ZUO1-like_ZHD"/>
    <property type="match status" value="1"/>
</dbReference>
<evidence type="ECO:0000313" key="7">
    <source>
        <dbReference type="Proteomes" id="UP000887565"/>
    </source>
</evidence>
<keyword evidence="4" id="KW-0143">Chaperone</keyword>
<dbReference type="OMA" id="ERRWMGR"/>
<evidence type="ECO:0000256" key="3">
    <source>
        <dbReference type="ARBA" id="ARBA00022490"/>
    </source>
</evidence>
<dbReference type="Gene3D" id="1.10.287.110">
    <property type="entry name" value="DnaJ domain"/>
    <property type="match status" value="1"/>
</dbReference>
<feature type="region of interest" description="Disordered" evidence="5">
    <location>
        <begin position="60"/>
        <end position="85"/>
    </location>
</feature>
<dbReference type="PANTHER" id="PTHR43999">
    <property type="entry name" value="DNAJ HOMOLOG SUBFAMILY C MEMBER 2"/>
    <property type="match status" value="1"/>
</dbReference>
<dbReference type="InterPro" id="IPR032003">
    <property type="entry name" value="RAC_head"/>
</dbReference>
<keyword evidence="7" id="KW-1185">Reference proteome</keyword>
<dbReference type="PROSITE" id="PS50076">
    <property type="entry name" value="DNAJ_2"/>
    <property type="match status" value="1"/>
</dbReference>
<evidence type="ECO:0000256" key="4">
    <source>
        <dbReference type="ARBA" id="ARBA00023186"/>
    </source>
</evidence>
<dbReference type="InterPro" id="IPR054076">
    <property type="entry name" value="ZUO1-like_ZHD"/>
</dbReference>
<feature type="region of interest" description="Disordered" evidence="5">
    <location>
        <begin position="343"/>
        <end position="374"/>
    </location>
</feature>
<dbReference type="CDD" id="cd06257">
    <property type="entry name" value="DnaJ"/>
    <property type="match status" value="1"/>
</dbReference>
<dbReference type="GO" id="GO:0006450">
    <property type="term" value="P:regulation of translational fidelity"/>
    <property type="evidence" value="ECO:0007669"/>
    <property type="project" value="InterPro"/>
</dbReference>
<evidence type="ECO:0000256" key="5">
    <source>
        <dbReference type="SAM" id="MobiDB-lite"/>
    </source>
</evidence>
<dbReference type="GO" id="GO:0030544">
    <property type="term" value="F:Hsp70 protein binding"/>
    <property type="evidence" value="ECO:0007669"/>
    <property type="project" value="InterPro"/>
</dbReference>
<dbReference type="InterPro" id="IPR036869">
    <property type="entry name" value="J_dom_sf"/>
</dbReference>